<reference evidence="3" key="1">
    <citation type="submission" date="2021-01" db="EMBL/GenBank/DDBJ databases">
        <authorList>
            <person name="Corre E."/>
            <person name="Pelletier E."/>
            <person name="Niang G."/>
            <person name="Scheremetjew M."/>
            <person name="Finn R."/>
            <person name="Kale V."/>
            <person name="Holt S."/>
            <person name="Cochrane G."/>
            <person name="Meng A."/>
            <person name="Brown T."/>
            <person name="Cohen L."/>
        </authorList>
    </citation>
    <scope>NUCLEOTIDE SEQUENCE</scope>
    <source>
        <strain evidence="3">CT5</strain>
    </source>
</reference>
<dbReference type="EMBL" id="HBIK01008131">
    <property type="protein sequence ID" value="CAE0378881.1"/>
    <property type="molecule type" value="Transcribed_RNA"/>
</dbReference>
<evidence type="ECO:0000313" key="2">
    <source>
        <dbReference type="EMBL" id="CAE0378881.1"/>
    </source>
</evidence>
<evidence type="ECO:0000256" key="1">
    <source>
        <dbReference type="SAM" id="MobiDB-lite"/>
    </source>
</evidence>
<protein>
    <submittedName>
        <fullName evidence="3">Uncharacterized protein</fullName>
    </submittedName>
</protein>
<accession>A0A7S3KA79</accession>
<dbReference type="EMBL" id="HBIK01008132">
    <property type="protein sequence ID" value="CAE0378882.1"/>
    <property type="molecule type" value="Transcribed_RNA"/>
</dbReference>
<dbReference type="AlphaFoldDB" id="A0A7S3KA79"/>
<gene>
    <name evidence="2" type="ORF">ECRA1380_LOCUS3840</name>
    <name evidence="3" type="ORF">ECRA1380_LOCUS3841</name>
</gene>
<name>A0A7S3KA79_EUPCR</name>
<sequence>MKFNQKIHIVNQIRVSSRGSSRSTQKRIFSPPAFSIPKGETSQFQNFWASSPKSSDGTIKPMYYSRTNEEKAIPFFQNRKQSKGERVKGDQTDIGLSFPSPKNSIDERGSDSDNQPYNQRNMIHQMNYTTTRRQMPQILKYNFKNSYALPIK</sequence>
<feature type="compositionally biased region" description="Basic and acidic residues" evidence="1">
    <location>
        <begin position="82"/>
        <end position="91"/>
    </location>
</feature>
<proteinExistence type="predicted"/>
<evidence type="ECO:0000313" key="3">
    <source>
        <dbReference type="EMBL" id="CAE0378882.1"/>
    </source>
</evidence>
<organism evidence="3">
    <name type="scientific">Euplotes crassus</name>
    <dbReference type="NCBI Taxonomy" id="5936"/>
    <lineage>
        <taxon>Eukaryota</taxon>
        <taxon>Sar</taxon>
        <taxon>Alveolata</taxon>
        <taxon>Ciliophora</taxon>
        <taxon>Intramacronucleata</taxon>
        <taxon>Spirotrichea</taxon>
        <taxon>Hypotrichia</taxon>
        <taxon>Euplotida</taxon>
        <taxon>Euplotidae</taxon>
        <taxon>Moneuplotes</taxon>
    </lineage>
</organism>
<feature type="region of interest" description="Disordered" evidence="1">
    <location>
        <begin position="76"/>
        <end position="118"/>
    </location>
</feature>